<feature type="region of interest" description="Disordered" evidence="1">
    <location>
        <begin position="176"/>
        <end position="236"/>
    </location>
</feature>
<sequence>MPCNELVPSRPVGEHLAVFVPCPPRVEEHVRTPPGIDLVRVVAEHLQQRTQRAAPALVRVGRAVRGTAAVRAPPLVPVSTRPRARQQRADVNASDPGHQGLQPPCVHHPVGDHLVEEMPNCTLGEVVVMTECLEIGCCDCEAGAGGRGELVRERVGRAERRAEGERVARRSVVDDQGCVPTGDAAERSRTGGPADLVGADNRERDTNRVQQGMHRRADRRLGEPHAGRFAPEPTAEVRHAPAKFREGVPLGREREDDVVIRVRNGGPADAVPRHDPIMDDRRVLLEPAGQCRPEVEAHALEQVDDCGDAPLVVVQTRGGARRVALGSDALVPVAERRRTGFHGHHTRAGVPPRWLIGVAVQCETERHDGQPPVRDAASQSTPSGGRSTTAESCCPCQDEPDRALTVPVP</sequence>
<reference evidence="2" key="1">
    <citation type="submission" date="2020-05" db="EMBL/GenBank/DDBJ databases">
        <authorList>
            <person name="Chiriac C."/>
            <person name="Salcher M."/>
            <person name="Ghai R."/>
            <person name="Kavagutti S V."/>
        </authorList>
    </citation>
    <scope>NUCLEOTIDE SEQUENCE</scope>
</reference>
<protein>
    <submittedName>
        <fullName evidence="2">Unannotated protein</fullName>
    </submittedName>
</protein>
<accession>A0A6J6RLS6</accession>
<proteinExistence type="predicted"/>
<gene>
    <name evidence="2" type="ORF">UFOPK2602_01782</name>
</gene>
<dbReference type="EMBL" id="CAEZXX010000145">
    <property type="protein sequence ID" value="CAB4721664.1"/>
    <property type="molecule type" value="Genomic_DNA"/>
</dbReference>
<dbReference type="AlphaFoldDB" id="A0A6J6RLS6"/>
<feature type="region of interest" description="Disordered" evidence="1">
    <location>
        <begin position="79"/>
        <end position="103"/>
    </location>
</feature>
<feature type="region of interest" description="Disordered" evidence="1">
    <location>
        <begin position="365"/>
        <end position="409"/>
    </location>
</feature>
<evidence type="ECO:0000256" key="1">
    <source>
        <dbReference type="SAM" id="MobiDB-lite"/>
    </source>
</evidence>
<evidence type="ECO:0000313" key="2">
    <source>
        <dbReference type="EMBL" id="CAB4721664.1"/>
    </source>
</evidence>
<feature type="compositionally biased region" description="Polar residues" evidence="1">
    <location>
        <begin position="377"/>
        <end position="391"/>
    </location>
</feature>
<organism evidence="2">
    <name type="scientific">freshwater metagenome</name>
    <dbReference type="NCBI Taxonomy" id="449393"/>
    <lineage>
        <taxon>unclassified sequences</taxon>
        <taxon>metagenomes</taxon>
        <taxon>ecological metagenomes</taxon>
    </lineage>
</organism>
<name>A0A6J6RLS6_9ZZZZ</name>